<gene>
    <name evidence="8" type="primary">degU_5</name>
    <name evidence="8" type="ORF">VVAX_04101</name>
</gene>
<evidence type="ECO:0000259" key="6">
    <source>
        <dbReference type="PROSITE" id="PS50043"/>
    </source>
</evidence>
<dbReference type="Pfam" id="PF00196">
    <property type="entry name" value="GerE"/>
    <property type="match status" value="1"/>
</dbReference>
<accession>A0A679J1J1</accession>
<dbReference type="Gene3D" id="1.10.10.10">
    <property type="entry name" value="Winged helix-like DNA-binding domain superfamily/Winged helix DNA-binding domain"/>
    <property type="match status" value="1"/>
</dbReference>
<evidence type="ECO:0000256" key="3">
    <source>
        <dbReference type="ARBA" id="ARBA00023163"/>
    </source>
</evidence>
<dbReference type="Pfam" id="PF00072">
    <property type="entry name" value="Response_reg"/>
    <property type="match status" value="1"/>
</dbReference>
<keyword evidence="1" id="KW-0805">Transcription regulation</keyword>
<organism evidence="8">
    <name type="scientific">Variovorax paradoxus</name>
    <dbReference type="NCBI Taxonomy" id="34073"/>
    <lineage>
        <taxon>Bacteria</taxon>
        <taxon>Pseudomonadati</taxon>
        <taxon>Pseudomonadota</taxon>
        <taxon>Betaproteobacteria</taxon>
        <taxon>Burkholderiales</taxon>
        <taxon>Comamonadaceae</taxon>
        <taxon>Variovorax</taxon>
    </lineage>
</organism>
<evidence type="ECO:0000256" key="4">
    <source>
        <dbReference type="PROSITE-ProRule" id="PRU00169"/>
    </source>
</evidence>
<evidence type="ECO:0000256" key="2">
    <source>
        <dbReference type="ARBA" id="ARBA00023125"/>
    </source>
</evidence>
<evidence type="ECO:0000256" key="5">
    <source>
        <dbReference type="SAM" id="MobiDB-lite"/>
    </source>
</evidence>
<dbReference type="RefSeq" id="WP_339091650.1">
    <property type="nucleotide sequence ID" value="NZ_LR743507.1"/>
</dbReference>
<keyword evidence="2" id="KW-0238">DNA-binding</keyword>
<feature type="domain" description="Response regulatory" evidence="7">
    <location>
        <begin position="16"/>
        <end position="133"/>
    </location>
</feature>
<protein>
    <submittedName>
        <fullName evidence="8">Transcriptional regulatory protein DegU</fullName>
    </submittedName>
</protein>
<dbReference type="PANTHER" id="PTHR43214">
    <property type="entry name" value="TWO-COMPONENT RESPONSE REGULATOR"/>
    <property type="match status" value="1"/>
</dbReference>
<keyword evidence="4" id="KW-0597">Phosphoprotein</keyword>
<dbReference type="GO" id="GO:0006355">
    <property type="term" value="P:regulation of DNA-templated transcription"/>
    <property type="evidence" value="ECO:0007669"/>
    <property type="project" value="InterPro"/>
</dbReference>
<feature type="modified residue" description="4-aspartylphosphate" evidence="4">
    <location>
        <position position="68"/>
    </location>
</feature>
<dbReference type="InterPro" id="IPR000792">
    <property type="entry name" value="Tscrpt_reg_LuxR_C"/>
</dbReference>
<evidence type="ECO:0000256" key="1">
    <source>
        <dbReference type="ARBA" id="ARBA00023015"/>
    </source>
</evidence>
<dbReference type="InterPro" id="IPR011006">
    <property type="entry name" value="CheY-like_superfamily"/>
</dbReference>
<keyword evidence="3" id="KW-0804">Transcription</keyword>
<dbReference type="InterPro" id="IPR001789">
    <property type="entry name" value="Sig_transdc_resp-reg_receiver"/>
</dbReference>
<dbReference type="SMART" id="SM00448">
    <property type="entry name" value="REC"/>
    <property type="match status" value="1"/>
</dbReference>
<dbReference type="SUPFAM" id="SSF52172">
    <property type="entry name" value="CheY-like"/>
    <property type="match status" value="1"/>
</dbReference>
<dbReference type="PROSITE" id="PS50110">
    <property type="entry name" value="RESPONSE_REGULATORY"/>
    <property type="match status" value="1"/>
</dbReference>
<dbReference type="GO" id="GO:0003677">
    <property type="term" value="F:DNA binding"/>
    <property type="evidence" value="ECO:0007669"/>
    <property type="project" value="UniProtKB-KW"/>
</dbReference>
<feature type="region of interest" description="Disordered" evidence="5">
    <location>
        <begin position="158"/>
        <end position="182"/>
    </location>
</feature>
<dbReference type="Gene3D" id="3.40.50.2300">
    <property type="match status" value="1"/>
</dbReference>
<dbReference type="InterPro" id="IPR039420">
    <property type="entry name" value="WalR-like"/>
</dbReference>
<feature type="domain" description="HTH luxR-type" evidence="6">
    <location>
        <begin position="182"/>
        <end position="247"/>
    </location>
</feature>
<sequence>MSSSLIEGAEPVLLSPALIVEDDPAMQERLRHVLSTLGCGEDRIAVTNSVAGAQHLLGERAYGVMLVDIGLPDGSGVELIGWMQTHHPRVPAVVISAWRTEEIIFAALRAGAIGYLLKERDDLELSIALRSIEQGGAPIDPTIARRILAWLATTQTQAAAPQPAEETAPGTEAATDEADARQTALPNALTRRENRILELVSQGLSNREMAESLSISRLTVECHTKNIYRKLAVNSRTEAVFQARRHGLLR</sequence>
<dbReference type="GO" id="GO:0000160">
    <property type="term" value="P:phosphorelay signal transduction system"/>
    <property type="evidence" value="ECO:0007669"/>
    <property type="project" value="InterPro"/>
</dbReference>
<dbReference type="PROSITE" id="PS50043">
    <property type="entry name" value="HTH_LUXR_2"/>
    <property type="match status" value="1"/>
</dbReference>
<dbReference type="CDD" id="cd06170">
    <property type="entry name" value="LuxR_C_like"/>
    <property type="match status" value="1"/>
</dbReference>
<dbReference type="PRINTS" id="PR00038">
    <property type="entry name" value="HTHLUXR"/>
</dbReference>
<name>A0A679J1J1_VARPD</name>
<dbReference type="AlphaFoldDB" id="A0A679J1J1"/>
<dbReference type="EMBL" id="LR743507">
    <property type="protein sequence ID" value="CAA2107168.1"/>
    <property type="molecule type" value="Genomic_DNA"/>
</dbReference>
<dbReference type="CDD" id="cd00156">
    <property type="entry name" value="REC"/>
    <property type="match status" value="1"/>
</dbReference>
<dbReference type="InterPro" id="IPR036388">
    <property type="entry name" value="WH-like_DNA-bd_sf"/>
</dbReference>
<reference evidence="8" key="1">
    <citation type="submission" date="2019-12" db="EMBL/GenBank/DDBJ databases">
        <authorList>
            <person name="Cremers G."/>
        </authorList>
    </citation>
    <scope>NUCLEOTIDE SEQUENCE</scope>
    <source>
        <strain evidence="8">Vvax</strain>
    </source>
</reference>
<evidence type="ECO:0000259" key="7">
    <source>
        <dbReference type="PROSITE" id="PS50110"/>
    </source>
</evidence>
<dbReference type="SUPFAM" id="SSF46894">
    <property type="entry name" value="C-terminal effector domain of the bipartite response regulators"/>
    <property type="match status" value="1"/>
</dbReference>
<feature type="compositionally biased region" description="Low complexity" evidence="5">
    <location>
        <begin position="158"/>
        <end position="173"/>
    </location>
</feature>
<proteinExistence type="predicted"/>
<dbReference type="SMART" id="SM00421">
    <property type="entry name" value="HTH_LUXR"/>
    <property type="match status" value="1"/>
</dbReference>
<evidence type="ECO:0000313" key="8">
    <source>
        <dbReference type="EMBL" id="CAA2107168.1"/>
    </source>
</evidence>
<dbReference type="InterPro" id="IPR016032">
    <property type="entry name" value="Sig_transdc_resp-reg_C-effctor"/>
</dbReference>
<dbReference type="PANTHER" id="PTHR43214:SF41">
    <property type="entry name" value="NITRATE_NITRITE RESPONSE REGULATOR PROTEIN NARP"/>
    <property type="match status" value="1"/>
</dbReference>